<dbReference type="EMBL" id="CACVKT020000520">
    <property type="protein sequence ID" value="CAC5359719.1"/>
    <property type="molecule type" value="Genomic_DNA"/>
</dbReference>
<name>A0A6J8A189_MYTCO</name>
<keyword evidence="2 3" id="KW-0040">ANK repeat</keyword>
<dbReference type="PROSITE" id="PS50297">
    <property type="entry name" value="ANK_REP_REGION"/>
    <property type="match status" value="11"/>
</dbReference>
<feature type="repeat" description="ANK" evidence="3">
    <location>
        <begin position="671"/>
        <end position="703"/>
    </location>
</feature>
<dbReference type="OrthoDB" id="6718656at2759"/>
<dbReference type="Pfam" id="PF12796">
    <property type="entry name" value="Ank_2"/>
    <property type="match status" value="8"/>
</dbReference>
<evidence type="ECO:0000256" key="2">
    <source>
        <dbReference type="ARBA" id="ARBA00023043"/>
    </source>
</evidence>
<sequence length="1572" mass="179113">MECYHSTDSHKEEVTTWENKDIYFMPTAAVKYICDHLQASNSITVIGLPGVGKSATIHHIALKLRNTEGYIIIPCRNPADIPLHFNKGRKIAFVVDDICGKYTINENEVREWQKYLSQLTIVNSDDVKILTSNRYSVFQDPSFKRLTVFSENVCDLSFGSYSISVEEKEKIALKYLPQDIFQKIKQYIGQMEYFPLMCQQYTTRPITDPFNFFNNPYEIFEQELIAMKEEDKLKYCALLICVLLNGSIRNPDKNYERYIRLDAMENDTNAHETEIYGTQTKFSRFQLQNIFDLCELNRETPTKLIFRQYDCLLNTYMKKTDIYYTCIHDKVFECLCYYFGKTLQRDVILYSDSKVIRDHTHITSLNEEHDTFSILVKTKNENQYFFRIIKDILQGNIYDVFCNNQMQFTSYRSKLIKFLLTLSDSMLNRLLTTKDTTRENGTDPVTSLYIVCYKGYLDLAEFILDHTNNYFDRRFHPLNAAASSGHCDLLELMISRGAKVNHRDKSDHTPMTMACINKHEAAVKLLIDKGADINKRTNKGPTPLMWVCTSSNKQLAELLLYHGADIDKCDYEGQTPVMRSRKRSAHEMFDFLIYKGANLNTGDKNAWTSLMWACFYGQTVIVDILIQNRADINQVNDVGLTSYMIACKGGKVDIVKLLIKKGVDLNTRDTFGRTALMLACTEGHTDIVNVLIENKVDIDCQDIYGVTPLIELCSQGHLPLVCIVLEGQANCNKADNEGWTPLMASCLSDNYNLTKLLVEHGADVNTRNKDGETALLVVCIGVINRKNAGCIDTRVYSKVYDNVNKRDPKINQVRRTIIKFLLSKGAIIDQQDNCGWSALMWACKNNYIEIASLLIEKGANMYHISYDGKSILQKALNKEEKAIIVLLFRNGISELKELIHAIKDNDKKTVNFLIDDKKQSFLEMDGKTEKSKTLINRCDPFGYTPLIISCRARNIEITQYLINKGADVNMSYGGLTALREACLNKETELVSLLIEAGANVYRDLVLAFNMKETTIINLLLRTMPNINEILYKSCKLHETDFAYFLIENGADIDYRVVDGRNTHWLAECIDPSTALLSACRCNKICITRVLLELGANVNILSENKTTPLMWASYRSCTDIVRLLVRRGANVNGIDENGWNSLRWALKGRNMKNRYMRDNDTWIIDTLVKNGGNLDRLLTISCEYGDESTVEKLLSNGANIHHQDKNMWTPLMRACKFDNKPIILLLLKRGSFVNNDLLTAVKIGENTLTKSLIEAGGDLNKIFVESCDKKDGNTQHLLIQHGVNMYEALHIACCSNNLNAVCKILKFDFDIDQCNENGFTPLMTACKHSTDEIFQFLVKNGRASIFQSLKCAHEKVGNSFCKSLMGKCGNEELVETLFEASKIGHYDIIQLLIEKNVNLNQSNEWQDTPLILACKIDYQCLVELLINNGADTGEAFIWAFRHNNVESTRLLIVCGADVNKVDPIEWSPLTWACFIRQENITKNLCVPSELESIIDLLISNGADVNFALKNVCGSQYDTDKESSVQLLINKGADIHYTDENGSNFLKLLKRDGNKECVKLLQLYGRKQKKCIIM</sequence>
<dbReference type="Proteomes" id="UP000507470">
    <property type="component" value="Unassembled WGS sequence"/>
</dbReference>
<dbReference type="PANTHER" id="PTHR24198">
    <property type="entry name" value="ANKYRIN REPEAT AND PROTEIN KINASE DOMAIN-CONTAINING PROTEIN"/>
    <property type="match status" value="1"/>
</dbReference>
<feature type="repeat" description="ANK" evidence="3">
    <location>
        <begin position="941"/>
        <end position="973"/>
    </location>
</feature>
<evidence type="ECO:0000256" key="3">
    <source>
        <dbReference type="PROSITE-ProRule" id="PRU00023"/>
    </source>
</evidence>
<dbReference type="PROSITE" id="PS50088">
    <property type="entry name" value="ANK_REPEAT"/>
    <property type="match status" value="14"/>
</dbReference>
<reference evidence="5 6" key="1">
    <citation type="submission" date="2020-06" db="EMBL/GenBank/DDBJ databases">
        <authorList>
            <person name="Li R."/>
            <person name="Bekaert M."/>
        </authorList>
    </citation>
    <scope>NUCLEOTIDE SEQUENCE [LARGE SCALE GENOMIC DNA]</scope>
    <source>
        <strain evidence="6">wild</strain>
    </source>
</reference>
<feature type="repeat" description="ANK" evidence="3">
    <location>
        <begin position="473"/>
        <end position="505"/>
    </location>
</feature>
<evidence type="ECO:0000256" key="1">
    <source>
        <dbReference type="ARBA" id="ARBA00022737"/>
    </source>
</evidence>
<feature type="repeat" description="ANK" evidence="3">
    <location>
        <begin position="737"/>
        <end position="769"/>
    </location>
</feature>
<dbReference type="SMART" id="SM00248">
    <property type="entry name" value="ANK"/>
    <property type="match status" value="27"/>
</dbReference>
<dbReference type="Gene3D" id="1.25.40.20">
    <property type="entry name" value="Ankyrin repeat-containing domain"/>
    <property type="match status" value="8"/>
</dbReference>
<dbReference type="InterPro" id="IPR002110">
    <property type="entry name" value="Ankyrin_rpt"/>
</dbReference>
<feature type="repeat" description="ANK" evidence="3">
    <location>
        <begin position="572"/>
        <end position="604"/>
    </location>
</feature>
<feature type="repeat" description="ANK" evidence="3">
    <location>
        <begin position="1103"/>
        <end position="1135"/>
    </location>
</feature>
<dbReference type="PRINTS" id="PR01415">
    <property type="entry name" value="ANKYRIN"/>
</dbReference>
<evidence type="ECO:0000313" key="5">
    <source>
        <dbReference type="EMBL" id="CAC5359719.1"/>
    </source>
</evidence>
<dbReference type="Pfam" id="PF13857">
    <property type="entry name" value="Ank_5"/>
    <property type="match status" value="1"/>
</dbReference>
<feature type="repeat" description="ANK" evidence="3">
    <location>
        <begin position="506"/>
        <end position="538"/>
    </location>
</feature>
<dbReference type="SUPFAM" id="SSF48403">
    <property type="entry name" value="Ankyrin repeat"/>
    <property type="match status" value="4"/>
</dbReference>
<feature type="repeat" description="ANK" evidence="3">
    <location>
        <begin position="1070"/>
        <end position="1102"/>
    </location>
</feature>
<feature type="repeat" description="ANK" evidence="3">
    <location>
        <begin position="539"/>
        <end position="571"/>
    </location>
</feature>
<protein>
    <recommendedName>
        <fullName evidence="4">Novel STAND NTPase 3 domain-containing protein</fullName>
    </recommendedName>
</protein>
<feature type="repeat" description="ANK" evidence="3">
    <location>
        <begin position="834"/>
        <end position="866"/>
    </location>
</feature>
<dbReference type="PANTHER" id="PTHR24198:SF165">
    <property type="entry name" value="ANKYRIN REPEAT-CONTAINING PROTEIN-RELATED"/>
    <property type="match status" value="1"/>
</dbReference>
<evidence type="ECO:0000313" key="6">
    <source>
        <dbReference type="Proteomes" id="UP000507470"/>
    </source>
</evidence>
<organism evidence="5 6">
    <name type="scientific">Mytilus coruscus</name>
    <name type="common">Sea mussel</name>
    <dbReference type="NCBI Taxonomy" id="42192"/>
    <lineage>
        <taxon>Eukaryota</taxon>
        <taxon>Metazoa</taxon>
        <taxon>Spiralia</taxon>
        <taxon>Lophotrochozoa</taxon>
        <taxon>Mollusca</taxon>
        <taxon>Bivalvia</taxon>
        <taxon>Autobranchia</taxon>
        <taxon>Pteriomorphia</taxon>
        <taxon>Mytilida</taxon>
        <taxon>Mytiloidea</taxon>
        <taxon>Mytilidae</taxon>
        <taxon>Mytilinae</taxon>
        <taxon>Mytilus</taxon>
    </lineage>
</organism>
<dbReference type="SUPFAM" id="SSF52540">
    <property type="entry name" value="P-loop containing nucleoside triphosphate hydrolases"/>
    <property type="match status" value="1"/>
</dbReference>
<feature type="repeat" description="ANK" evidence="3">
    <location>
        <begin position="638"/>
        <end position="670"/>
    </location>
</feature>
<dbReference type="Pfam" id="PF20720">
    <property type="entry name" value="nSTAND3"/>
    <property type="match status" value="1"/>
</dbReference>
<feature type="repeat" description="ANK" evidence="3">
    <location>
        <begin position="973"/>
        <end position="1000"/>
    </location>
</feature>
<evidence type="ECO:0000259" key="4">
    <source>
        <dbReference type="Pfam" id="PF20720"/>
    </source>
</evidence>
<proteinExistence type="predicted"/>
<accession>A0A6J8A189</accession>
<dbReference type="InterPro" id="IPR027417">
    <property type="entry name" value="P-loop_NTPase"/>
</dbReference>
<dbReference type="InterPro" id="IPR049050">
    <property type="entry name" value="nSTAND3"/>
</dbReference>
<gene>
    <name evidence="5" type="ORF">MCOR_2465</name>
</gene>
<dbReference type="InterPro" id="IPR036770">
    <property type="entry name" value="Ankyrin_rpt-contain_sf"/>
</dbReference>
<feature type="repeat" description="ANK" evidence="3">
    <location>
        <begin position="605"/>
        <end position="637"/>
    </location>
</feature>
<feature type="domain" description="Novel STAND NTPase 3" evidence="4">
    <location>
        <begin position="24"/>
        <end position="176"/>
    </location>
</feature>
<feature type="repeat" description="ANK" evidence="3">
    <location>
        <begin position="1316"/>
        <end position="1340"/>
    </location>
</feature>
<keyword evidence="6" id="KW-1185">Reference proteome</keyword>
<keyword evidence="1" id="KW-0677">Repeat</keyword>